<accession>K9MNV3</accession>
<dbReference type="OrthoDB" id="31337at10239"/>
<sequence length="216" mass="24534">MKVSILKQAFKEHSAFCTKLGCKLEWNSRIVISCIKTSFGHCITLTIPVTYHVDLYTFQRMFKGHINCKCNAPCSKKCVKFAIEFMCKSELTTDYCVKNSVLCVNSQAENEYYKAIVAHHSPLANYCISPFCLLTGKWKLAATHSEEKHFCLLKEDTLVSRENYPTAKCHLTVHNVLRGGCVCEKPFSEKCFAAFLTAFCKYKYLSESYTSDMSAS</sequence>
<dbReference type="Proteomes" id="UP000108614">
    <property type="component" value="Segment"/>
</dbReference>
<reference evidence="1 2" key="1">
    <citation type="submission" date="2011-12" db="EMBL/GenBank/DDBJ databases">
        <title>Genome analysis of Bovine adenovirus 6 reveals a need to establish a new species: Bovine adenovirus E.</title>
        <authorList>
            <person name="Erdei N."/>
            <person name="Szathmary R."/>
            <person name="Harrach B."/>
            <person name="Benko M."/>
        </authorList>
    </citation>
    <scope>NUCLEOTIDE SEQUENCE [LARGE SCALE GENOMIC DNA]</scope>
    <source>
        <strain evidence="1">671130</strain>
    </source>
</reference>
<protein>
    <submittedName>
        <fullName evidence="1">RH5</fullName>
    </submittedName>
</protein>
<evidence type="ECO:0000313" key="1">
    <source>
        <dbReference type="EMBL" id="AFV70655.1"/>
    </source>
</evidence>
<organism evidence="1 2">
    <name type="scientific">Bovine adenovirus 6</name>
    <dbReference type="NCBI Taxonomy" id="111167"/>
    <lineage>
        <taxon>Viruses</taxon>
        <taxon>Varidnaviria</taxon>
        <taxon>Bamfordvirae</taxon>
        <taxon>Preplasmiviricota</taxon>
        <taxon>Polisuviricotina</taxon>
        <taxon>Pharingeaviricetes</taxon>
        <taxon>Rowavirales</taxon>
        <taxon>Adenoviridae</taxon>
        <taxon>Barthadenovirus</taxon>
        <taxon>Barthadenovirus bossextum</taxon>
        <taxon>Bovine atadenovirus E</taxon>
    </lineage>
</organism>
<dbReference type="GeneID" id="14443574"/>
<proteinExistence type="predicted"/>
<dbReference type="EMBL" id="JQ345700">
    <property type="protein sequence ID" value="AFV70655.1"/>
    <property type="molecule type" value="Genomic_DNA"/>
</dbReference>
<keyword evidence="2" id="KW-1185">Reference proteome</keyword>
<evidence type="ECO:0000313" key="2">
    <source>
        <dbReference type="Proteomes" id="UP000108614"/>
    </source>
</evidence>
<dbReference type="RefSeq" id="YP_007347019.1">
    <property type="nucleotide sequence ID" value="NC_020074.1"/>
</dbReference>
<name>K9MNV3_9ADEN</name>
<dbReference type="KEGG" id="vg:14443574"/>